<evidence type="ECO:0000313" key="3">
    <source>
        <dbReference type="Proteomes" id="UP001168423"/>
    </source>
</evidence>
<dbReference type="PANTHER" id="PTHR43404">
    <property type="entry name" value="LIPOPOLYSACCHARIDE CHOLINEPHOSPHOTRANSFERASE LICD"/>
    <property type="match status" value="1"/>
</dbReference>
<organism evidence="2 3">
    <name type="scientific">Methanoculleus methanifontis</name>
    <dbReference type="NCBI Taxonomy" id="2584086"/>
    <lineage>
        <taxon>Archaea</taxon>
        <taxon>Methanobacteriati</taxon>
        <taxon>Methanobacteriota</taxon>
        <taxon>Stenosarchaea group</taxon>
        <taxon>Methanomicrobia</taxon>
        <taxon>Methanomicrobiales</taxon>
        <taxon>Methanomicrobiaceae</taxon>
        <taxon>Methanoculleus</taxon>
    </lineage>
</organism>
<evidence type="ECO:0000259" key="1">
    <source>
        <dbReference type="Pfam" id="PF04991"/>
    </source>
</evidence>
<protein>
    <submittedName>
        <fullName evidence="2">LicD family protein</fullName>
    </submittedName>
</protein>
<dbReference type="Proteomes" id="UP001168423">
    <property type="component" value="Unassembled WGS sequence"/>
</dbReference>
<comment type="caution">
    <text evidence="2">The sequence shown here is derived from an EMBL/GenBank/DDBJ whole genome shotgun (WGS) entry which is preliminary data.</text>
</comment>
<gene>
    <name evidence="2" type="ORF">FGW20_12610</name>
</gene>
<accession>A0ABT8M5H5</accession>
<dbReference type="EMBL" id="VCYI01000022">
    <property type="protein sequence ID" value="MDN7013851.1"/>
    <property type="molecule type" value="Genomic_DNA"/>
</dbReference>
<dbReference type="InterPro" id="IPR007074">
    <property type="entry name" value="LicD/FKTN/FKRP_NTP_transf"/>
</dbReference>
<evidence type="ECO:0000313" key="2">
    <source>
        <dbReference type="EMBL" id="MDN7013851.1"/>
    </source>
</evidence>
<name>A0ABT8M5H5_9EURY</name>
<feature type="domain" description="LicD/FKTN/FKRP nucleotidyltransferase" evidence="1">
    <location>
        <begin position="26"/>
        <end position="245"/>
    </location>
</feature>
<reference evidence="2" key="1">
    <citation type="submission" date="2019-05" db="EMBL/GenBank/DDBJ databases">
        <title>Isolation and characterization of methanogens from the cold seep sediment at Four-Way Closure Ridge.</title>
        <authorList>
            <person name="You Y.-T."/>
            <person name="Chen S.-C."/>
            <person name="Zhang W.-L."/>
            <person name="Lai M.-C."/>
        </authorList>
    </citation>
    <scope>NUCLEOTIDE SEQUENCE</scope>
    <source>
        <strain evidence="2">FWC-SCC3</strain>
    </source>
</reference>
<dbReference type="InterPro" id="IPR052942">
    <property type="entry name" value="LPS_cholinephosphotransferase"/>
</dbReference>
<dbReference type="PANTHER" id="PTHR43404:SF2">
    <property type="entry name" value="LIPOPOLYSACCHARIDE CHOLINEPHOSPHOTRANSFERASE LICD"/>
    <property type="match status" value="1"/>
</dbReference>
<dbReference type="Pfam" id="PF04991">
    <property type="entry name" value="LicD"/>
    <property type="match status" value="1"/>
</dbReference>
<sequence>MVDGGIALHTLQLLELKVLLELKRICDKHQIKYFLAWGTLLGAVRHRGFIPWDDDIDVGMLRSEYAKFLTVCNDELSQEYYLQTFESDSGYANSHAKIRLNGTEYLEPANKDILEHKGIFIDIFPLDHIPNNYLSQKIHRFKLMALSEACLIKYGYRTEILTLKGKAFHLGLQYLAKIFSKDQVIKMREEMLQKYNGERTDFYAFGASRCYFPAEIFENFSELEFEGFKFRVPEGYTTYLECTYGDYMTLPPEDKRIRHTSYSPDFGRYANIDSVDDVLKSMATPYKTGDIVYKQ</sequence>
<proteinExistence type="predicted"/>
<keyword evidence="3" id="KW-1185">Reference proteome</keyword>
<dbReference type="RefSeq" id="WP_301678452.1">
    <property type="nucleotide sequence ID" value="NZ_VCYI01000022.1"/>
</dbReference>